<evidence type="ECO:0000313" key="11">
    <source>
        <dbReference type="WBParaSite" id="TREG1_64040.1"/>
    </source>
</evidence>
<keyword evidence="5 9" id="KW-0808">Transferase</keyword>
<evidence type="ECO:0000256" key="5">
    <source>
        <dbReference type="ARBA" id="ARBA00022679"/>
    </source>
</evidence>
<dbReference type="PANTHER" id="PTHR11129">
    <property type="entry name" value="PROTEIN FARNESYLTRANSFERASE ALPHA SUBUNIT/RAB GERANYLGERANYL TRANSFERASE ALPHA SUBUNIT"/>
    <property type="match status" value="1"/>
</dbReference>
<comment type="similarity">
    <text evidence="1 9">Belongs to the protein prenyltransferase subunit alpha family.</text>
</comment>
<evidence type="ECO:0000256" key="2">
    <source>
        <dbReference type="ARBA" id="ARBA00012656"/>
    </source>
</evidence>
<evidence type="ECO:0000256" key="9">
    <source>
        <dbReference type="RuleBase" id="RU367120"/>
    </source>
</evidence>
<sequence>MHGRVKVIQTAEQERARLLKMQQISKQFHDGCEKLWACRENGDYNEIHLREIATLVETSADTTTLWNYRREILMHLMVKYSDDTEKVSKLMEAELDLTTRCLYNSPKSYAVWHHRSWVMNNHTAPNWESEVKFCNMALKLDERNFHCWDYRRFVVSKGGIPIELEREFTDAAIERNMSNYSAWHYRGELLTCSSNTSCVSPRLSPPPDIEIDRGCCRPLLDFSVPSEELDLVHNAIYTDPADQSPWFYYWWLLGRGERKVYLRELYISRQMERFVLVFSSPKLIRALKKLQVSIKVFPYGGTISDAVTLTPELLGGWNSVLDDLSAVWWLPISQDLVFRYAPESDKHLYQSRPWNVVAQVCIPKRNEGCHESCENKCGYTGEYSVLQCCMDSHQSESLTRVALDPLRLLNPMILPIHDPNDLIGELDTVRDLVLLRFVRPQGFKEEVNESLNKLVSVDPQRSFYYEHLRSFYAALDVLANVYENQSREVVLHNVDMSCFHSLDWYTLMTRIDFSNNSILRIPDTFAYLICLLELNLDDNQLMSLDGISRLPSLSSLSVQRNRLYDFKSIEDLFNCPRLRIVYISGNEVVKLSNLTELLSQHPGFQRQGYSFSLVYDKTVHS</sequence>
<dbReference type="GO" id="GO:0005968">
    <property type="term" value="C:Rab-protein geranylgeranyltransferase complex"/>
    <property type="evidence" value="ECO:0007669"/>
    <property type="project" value="TreeGrafter"/>
</dbReference>
<keyword evidence="6" id="KW-0677">Repeat</keyword>
<dbReference type="Pfam" id="PF01239">
    <property type="entry name" value="PPTA"/>
    <property type="match status" value="4"/>
</dbReference>
<evidence type="ECO:0000256" key="6">
    <source>
        <dbReference type="ARBA" id="ARBA00022737"/>
    </source>
</evidence>
<reference evidence="10" key="1">
    <citation type="submission" date="2022-06" db="EMBL/GenBank/DDBJ databases">
        <authorList>
            <person name="Berger JAMES D."/>
            <person name="Berger JAMES D."/>
        </authorList>
    </citation>
    <scope>NUCLEOTIDE SEQUENCE [LARGE SCALE GENOMIC DNA]</scope>
</reference>
<evidence type="ECO:0000256" key="7">
    <source>
        <dbReference type="ARBA" id="ARBA00031267"/>
    </source>
</evidence>
<reference evidence="11" key="2">
    <citation type="submission" date="2023-11" db="UniProtKB">
        <authorList>
            <consortium name="WormBaseParasite"/>
        </authorList>
    </citation>
    <scope>IDENTIFICATION</scope>
</reference>
<dbReference type="SUPFAM" id="SSF52058">
    <property type="entry name" value="L domain-like"/>
    <property type="match status" value="1"/>
</dbReference>
<dbReference type="Gene3D" id="1.25.40.120">
    <property type="entry name" value="Protein prenylyltransferase"/>
    <property type="match status" value="1"/>
</dbReference>
<dbReference type="WBParaSite" id="TREG1_64040.1">
    <property type="protein sequence ID" value="TREG1_64040.1"/>
    <property type="gene ID" value="TREG1_64040"/>
</dbReference>
<dbReference type="PROSITE" id="PS51450">
    <property type="entry name" value="LRR"/>
    <property type="match status" value="1"/>
</dbReference>
<dbReference type="InterPro" id="IPR001611">
    <property type="entry name" value="Leu-rich_rpt"/>
</dbReference>
<dbReference type="EC" id="2.5.1.60" evidence="2 9"/>
<dbReference type="FunFam" id="1.25.40.120:FF:000035">
    <property type="entry name" value="Geranylgeranyl transferase type-2 subunit alpha"/>
    <property type="match status" value="1"/>
</dbReference>
<dbReference type="AlphaFoldDB" id="A0AA85K533"/>
<comment type="function">
    <text evidence="9">Catalyzes the transfer of a geranyl-geranyl moiety from geranyl-geranyl pyrophosphate to cysteines occuring in specific C-terminal amino acid sequences.</text>
</comment>
<dbReference type="PANTHER" id="PTHR11129:SF2">
    <property type="entry name" value="GERANYLGERANYL TRANSFERASE TYPE-2 SUBUNIT ALPHA"/>
    <property type="match status" value="1"/>
</dbReference>
<keyword evidence="4 9" id="KW-0637">Prenyltransferase</keyword>
<dbReference type="InterPro" id="IPR032675">
    <property type="entry name" value="LRR_dom_sf"/>
</dbReference>
<proteinExistence type="inferred from homology"/>
<protein>
    <recommendedName>
        <fullName evidence="3 9">Geranylgeranyl transferase type-2 subunit alpha</fullName>
        <ecNumber evidence="2 9">2.5.1.60</ecNumber>
    </recommendedName>
    <alternativeName>
        <fullName evidence="7 9">Geranylgeranyl transferase type II subunit alpha</fullName>
    </alternativeName>
</protein>
<evidence type="ECO:0000256" key="3">
    <source>
        <dbReference type="ARBA" id="ARBA00014772"/>
    </source>
</evidence>
<evidence type="ECO:0000256" key="8">
    <source>
        <dbReference type="ARBA" id="ARBA00047658"/>
    </source>
</evidence>
<dbReference type="Gene3D" id="3.80.10.10">
    <property type="entry name" value="Ribonuclease Inhibitor"/>
    <property type="match status" value="1"/>
</dbReference>
<name>A0AA85K533_TRIRE</name>
<dbReference type="Proteomes" id="UP000050795">
    <property type="component" value="Unassembled WGS sequence"/>
</dbReference>
<evidence type="ECO:0000256" key="1">
    <source>
        <dbReference type="ARBA" id="ARBA00006734"/>
    </source>
</evidence>
<accession>A0AA85K533</accession>
<dbReference type="InterPro" id="IPR002088">
    <property type="entry name" value="Prenyl_trans_a"/>
</dbReference>
<evidence type="ECO:0000256" key="4">
    <source>
        <dbReference type="ARBA" id="ARBA00022602"/>
    </source>
</evidence>
<dbReference type="SUPFAM" id="SSF48439">
    <property type="entry name" value="Protein prenylyltransferase"/>
    <property type="match status" value="1"/>
</dbReference>
<organism evidence="10 11">
    <name type="scientific">Trichobilharzia regenti</name>
    <name type="common">Nasal bird schistosome</name>
    <dbReference type="NCBI Taxonomy" id="157069"/>
    <lineage>
        <taxon>Eukaryota</taxon>
        <taxon>Metazoa</taxon>
        <taxon>Spiralia</taxon>
        <taxon>Lophotrochozoa</taxon>
        <taxon>Platyhelminthes</taxon>
        <taxon>Trematoda</taxon>
        <taxon>Digenea</taxon>
        <taxon>Strigeidida</taxon>
        <taxon>Schistosomatoidea</taxon>
        <taxon>Schistosomatidae</taxon>
        <taxon>Trichobilharzia</taxon>
    </lineage>
</organism>
<dbReference type="GO" id="GO:0097354">
    <property type="term" value="P:prenylation"/>
    <property type="evidence" value="ECO:0007669"/>
    <property type="project" value="UniProtKB-UniRule"/>
</dbReference>
<dbReference type="GO" id="GO:0004663">
    <property type="term" value="F:Rab geranylgeranyltransferase activity"/>
    <property type="evidence" value="ECO:0007669"/>
    <property type="project" value="UniProtKB-UniRule"/>
</dbReference>
<evidence type="ECO:0000313" key="10">
    <source>
        <dbReference type="Proteomes" id="UP000050795"/>
    </source>
</evidence>
<dbReference type="PROSITE" id="PS51147">
    <property type="entry name" value="PFTA"/>
    <property type="match status" value="4"/>
</dbReference>
<comment type="catalytic activity">
    <reaction evidence="8 9">
        <text>geranylgeranyl diphosphate + L-cysteinyl-[protein] = S-geranylgeranyl-L-cysteinyl-[protein] + diphosphate</text>
        <dbReference type="Rhea" id="RHEA:21240"/>
        <dbReference type="Rhea" id="RHEA-COMP:10131"/>
        <dbReference type="Rhea" id="RHEA-COMP:11537"/>
        <dbReference type="ChEBI" id="CHEBI:29950"/>
        <dbReference type="ChEBI" id="CHEBI:33019"/>
        <dbReference type="ChEBI" id="CHEBI:57533"/>
        <dbReference type="ChEBI" id="CHEBI:86021"/>
        <dbReference type="EC" id="2.5.1.60"/>
    </reaction>
</comment>
<keyword evidence="10" id="KW-1185">Reference proteome</keyword>